<accession>A0AAN9B1Y9</accession>
<dbReference type="GO" id="GO:0046872">
    <property type="term" value="F:metal ion binding"/>
    <property type="evidence" value="ECO:0007669"/>
    <property type="project" value="UniProtKB-KW"/>
</dbReference>
<dbReference type="EMBL" id="JBAMIC010000013">
    <property type="protein sequence ID" value="KAK7097402.1"/>
    <property type="molecule type" value="Genomic_DNA"/>
</dbReference>
<feature type="binding site" evidence="3">
    <location>
        <position position="21"/>
    </location>
    <ligand>
        <name>Zn(2+)</name>
        <dbReference type="ChEBI" id="CHEBI:29105"/>
        <note>ligand shared with metalloproteinase partner</note>
    </ligand>
</feature>
<dbReference type="GO" id="GO:0051045">
    <property type="term" value="P:negative regulation of membrane protein ectodomain proteolysis"/>
    <property type="evidence" value="ECO:0007669"/>
    <property type="project" value="TreeGrafter"/>
</dbReference>
<feature type="disulfide bond" evidence="4">
    <location>
        <begin position="23"/>
        <end position="129"/>
    </location>
</feature>
<evidence type="ECO:0008006" key="8">
    <source>
        <dbReference type="Google" id="ProtNLM"/>
    </source>
</evidence>
<name>A0AAN9B1Y9_9CAEN</name>
<evidence type="ECO:0000256" key="3">
    <source>
        <dbReference type="PIRSR" id="PIRSR601820-1"/>
    </source>
</evidence>
<feature type="signal peptide" evidence="5">
    <location>
        <begin position="1"/>
        <end position="20"/>
    </location>
</feature>
<dbReference type="Gene3D" id="2.40.50.120">
    <property type="match status" value="1"/>
</dbReference>
<gene>
    <name evidence="6" type="ORF">V1264_004388</name>
</gene>
<dbReference type="SUPFAM" id="SSF50242">
    <property type="entry name" value="TIMP-like"/>
    <property type="match status" value="1"/>
</dbReference>
<dbReference type="InterPro" id="IPR001820">
    <property type="entry name" value="TIMP"/>
</dbReference>
<dbReference type="AlphaFoldDB" id="A0AAN9B1Y9"/>
<keyword evidence="2" id="KW-0964">Secreted</keyword>
<keyword evidence="5" id="KW-0732">Signal</keyword>
<dbReference type="GO" id="GO:0005615">
    <property type="term" value="C:extracellular space"/>
    <property type="evidence" value="ECO:0007669"/>
    <property type="project" value="TreeGrafter"/>
</dbReference>
<keyword evidence="4" id="KW-1015">Disulfide bond</keyword>
<keyword evidence="7" id="KW-1185">Reference proteome</keyword>
<organism evidence="6 7">
    <name type="scientific">Littorina saxatilis</name>
    <dbReference type="NCBI Taxonomy" id="31220"/>
    <lineage>
        <taxon>Eukaryota</taxon>
        <taxon>Metazoa</taxon>
        <taxon>Spiralia</taxon>
        <taxon>Lophotrochozoa</taxon>
        <taxon>Mollusca</taxon>
        <taxon>Gastropoda</taxon>
        <taxon>Caenogastropoda</taxon>
        <taxon>Littorinimorpha</taxon>
        <taxon>Littorinoidea</taxon>
        <taxon>Littorinidae</taxon>
        <taxon>Littorina</taxon>
    </lineage>
</organism>
<dbReference type="Proteomes" id="UP001374579">
    <property type="component" value="Unassembled WGS sequence"/>
</dbReference>
<feature type="chain" id="PRO_5043026781" description="Tissue inhibitor of metalloproteinase" evidence="5">
    <location>
        <begin position="21"/>
        <end position="166"/>
    </location>
</feature>
<proteinExistence type="predicted"/>
<sequence>MDSVLFWVLLLSACVGLSSACSCFPEQGPERFCKYDIIVRGTAMAEYKELEEPLDHSDPYPEFNSFADWVYAVKVDRAIVMPRNMTTAKTVKIRTSTQDNLCGSRFALDIDYVFFASFNYDGEVETGLCDPNTPWDSLTEWDQELITDHIVDFCTNRDKPVTPPEP</sequence>
<protein>
    <recommendedName>
        <fullName evidence="8">Tissue inhibitor of metalloproteinase</fullName>
    </recommendedName>
</protein>
<reference evidence="6 7" key="1">
    <citation type="submission" date="2024-02" db="EMBL/GenBank/DDBJ databases">
        <title>Chromosome-scale genome assembly of the rough periwinkle Littorina saxatilis.</title>
        <authorList>
            <person name="De Jode A."/>
            <person name="Faria R."/>
            <person name="Formenti G."/>
            <person name="Sims Y."/>
            <person name="Smith T.P."/>
            <person name="Tracey A."/>
            <person name="Wood J.M.D."/>
            <person name="Zagrodzka Z.B."/>
            <person name="Johannesson K."/>
            <person name="Butlin R.K."/>
            <person name="Leder E.H."/>
        </authorList>
    </citation>
    <scope>NUCLEOTIDE SEQUENCE [LARGE SCALE GENOMIC DNA]</scope>
    <source>
        <strain evidence="6">Snail1</strain>
        <tissue evidence="6">Muscle</tissue>
    </source>
</reference>
<dbReference type="GO" id="GO:0008191">
    <property type="term" value="F:metalloendopeptidase inhibitor activity"/>
    <property type="evidence" value="ECO:0007669"/>
    <property type="project" value="InterPro"/>
</dbReference>
<evidence type="ECO:0000313" key="6">
    <source>
        <dbReference type="EMBL" id="KAK7097402.1"/>
    </source>
</evidence>
<dbReference type="GO" id="GO:0031012">
    <property type="term" value="C:extracellular matrix"/>
    <property type="evidence" value="ECO:0007669"/>
    <property type="project" value="TreeGrafter"/>
</dbReference>
<dbReference type="PANTHER" id="PTHR11844:SF33">
    <property type="entry name" value="TISSUE INHIBITOR OF METALLOPROTEINASE"/>
    <property type="match status" value="1"/>
</dbReference>
<evidence type="ECO:0000256" key="2">
    <source>
        <dbReference type="ARBA" id="ARBA00022525"/>
    </source>
</evidence>
<comment type="caution">
    <text evidence="6">The sequence shown here is derived from an EMBL/GenBank/DDBJ whole genome shotgun (WGS) entry which is preliminary data.</text>
</comment>
<evidence type="ECO:0000256" key="5">
    <source>
        <dbReference type="SAM" id="SignalP"/>
    </source>
</evidence>
<comment type="subcellular location">
    <subcellularLocation>
        <location evidence="1">Secreted</location>
    </subcellularLocation>
</comment>
<dbReference type="PANTHER" id="PTHR11844">
    <property type="entry name" value="METALLOPROTEASE INHIBITOR"/>
    <property type="match status" value="1"/>
</dbReference>
<evidence type="ECO:0000256" key="4">
    <source>
        <dbReference type="PIRSR" id="PIRSR601820-3"/>
    </source>
</evidence>
<dbReference type="InterPro" id="IPR008993">
    <property type="entry name" value="TIMP-like_OB-fold"/>
</dbReference>
<keyword evidence="3" id="KW-0479">Metal-binding</keyword>
<dbReference type="Pfam" id="PF00965">
    <property type="entry name" value="TIMP"/>
    <property type="match status" value="1"/>
</dbReference>
<evidence type="ECO:0000256" key="1">
    <source>
        <dbReference type="ARBA" id="ARBA00004613"/>
    </source>
</evidence>
<keyword evidence="3" id="KW-0862">Zinc</keyword>
<feature type="disulfide bond" evidence="4">
    <location>
        <begin position="21"/>
        <end position="102"/>
    </location>
</feature>
<evidence type="ECO:0000313" key="7">
    <source>
        <dbReference type="Proteomes" id="UP001374579"/>
    </source>
</evidence>
<dbReference type="GO" id="GO:0002020">
    <property type="term" value="F:protease binding"/>
    <property type="evidence" value="ECO:0007669"/>
    <property type="project" value="TreeGrafter"/>
</dbReference>